<gene>
    <name evidence="2" type="ORF">F9Y85_22485</name>
    <name evidence="3" type="ORF">R5H13_23960</name>
</gene>
<evidence type="ECO:0000313" key="2">
    <source>
        <dbReference type="EMBL" id="NLR24030.1"/>
    </source>
</evidence>
<dbReference type="InterPro" id="IPR007560">
    <property type="entry name" value="Restrct_endonuc_IV_Mrr"/>
</dbReference>
<organism evidence="2 4">
    <name type="scientific">Pseudoalteromonas maricaloris</name>
    <dbReference type="NCBI Taxonomy" id="184924"/>
    <lineage>
        <taxon>Bacteria</taxon>
        <taxon>Pseudomonadati</taxon>
        <taxon>Pseudomonadota</taxon>
        <taxon>Gammaproteobacteria</taxon>
        <taxon>Alteromonadales</taxon>
        <taxon>Pseudoalteromonadaceae</taxon>
        <taxon>Pseudoalteromonas</taxon>
    </lineage>
</organism>
<sequence>MDFKSLNYEQFEVLVAKLLQAEGYEIKKNNRYGISGPDIVVENPSGKTELVEVKHYKKQDVLPASLLRKIVADIERYSQLESSDGFIIVTSNAISERGLLELDAFNNARIVDRNKLNELVDRHSSIANEFEALISYQASVLEIDSSLVVKPKENKLITELKNTPLGKDGWRDYEDVCVKILNYLFLNPLSAPKVQSRTEDGLDIRDAVYAIRPGNQYWDILRSECRTRFMVAEFKNYEEEIGQKEVESIRQYLYPKAMRSFGILCSRKGPKDSAEKKRRRSWVEDEKLIAFVTDSDLIDMINLKDAGEEPFEVIDSHLEEFFSVLCP</sequence>
<dbReference type="GO" id="GO:0003677">
    <property type="term" value="F:DNA binding"/>
    <property type="evidence" value="ECO:0007669"/>
    <property type="project" value="InterPro"/>
</dbReference>
<feature type="domain" description="Restriction endonuclease type IV Mrr" evidence="1">
    <location>
        <begin position="4"/>
        <end position="119"/>
    </location>
</feature>
<keyword evidence="5" id="KW-1185">Reference proteome</keyword>
<dbReference type="RefSeq" id="WP_130127701.1">
    <property type="nucleotide sequence ID" value="NZ_CBCSDF010000024.1"/>
</dbReference>
<name>A0A8I2HEE4_9GAMM</name>
<keyword evidence="2" id="KW-0255">Endonuclease</keyword>
<protein>
    <submittedName>
        <fullName evidence="2">Restriction endonuclease</fullName>
        <ecNumber evidence="3">3.1.21.-</ecNumber>
    </submittedName>
</protein>
<evidence type="ECO:0000313" key="5">
    <source>
        <dbReference type="Proteomes" id="UP001304419"/>
    </source>
</evidence>
<accession>A0A8I2HEE4</accession>
<dbReference type="SUPFAM" id="SSF52980">
    <property type="entry name" value="Restriction endonuclease-like"/>
    <property type="match status" value="1"/>
</dbReference>
<proteinExistence type="predicted"/>
<dbReference type="EMBL" id="WEIA01000022">
    <property type="protein sequence ID" value="NLR24030.1"/>
    <property type="molecule type" value="Genomic_DNA"/>
</dbReference>
<dbReference type="EMBL" id="CP137579">
    <property type="protein sequence ID" value="WOX30932.1"/>
    <property type="molecule type" value="Genomic_DNA"/>
</dbReference>
<dbReference type="Pfam" id="PF04471">
    <property type="entry name" value="Mrr_cat"/>
    <property type="match status" value="1"/>
</dbReference>
<dbReference type="InterPro" id="IPR011335">
    <property type="entry name" value="Restrct_endonuc-II-like"/>
</dbReference>
<dbReference type="Gene3D" id="3.40.1350.10">
    <property type="match status" value="1"/>
</dbReference>
<dbReference type="Proteomes" id="UP001304419">
    <property type="component" value="Chromosome 2"/>
</dbReference>
<dbReference type="Proteomes" id="UP000646877">
    <property type="component" value="Unassembled WGS sequence"/>
</dbReference>
<dbReference type="GO" id="GO:0004519">
    <property type="term" value="F:endonuclease activity"/>
    <property type="evidence" value="ECO:0007669"/>
    <property type="project" value="UniProtKB-KW"/>
</dbReference>
<dbReference type="GO" id="GO:0009307">
    <property type="term" value="P:DNA restriction-modification system"/>
    <property type="evidence" value="ECO:0007669"/>
    <property type="project" value="InterPro"/>
</dbReference>
<keyword evidence="3" id="KW-0378">Hydrolase</keyword>
<dbReference type="AlphaFoldDB" id="A0A8I2HEE4"/>
<dbReference type="EC" id="3.1.21.-" evidence="3"/>
<evidence type="ECO:0000259" key="1">
    <source>
        <dbReference type="Pfam" id="PF04471"/>
    </source>
</evidence>
<reference evidence="3 5" key="2">
    <citation type="submission" date="2023-10" db="EMBL/GenBank/DDBJ databases">
        <title>To unveil natural product biosynthetic capacity in Pseudoalteromonas.</title>
        <authorList>
            <person name="Wang J."/>
        </authorList>
    </citation>
    <scope>NUCLEOTIDE SEQUENCE [LARGE SCALE GENOMIC DNA]</scope>
    <source>
        <strain evidence="3 5">DSM 15914</strain>
    </source>
</reference>
<dbReference type="GO" id="GO:0016787">
    <property type="term" value="F:hydrolase activity"/>
    <property type="evidence" value="ECO:0007669"/>
    <property type="project" value="UniProtKB-KW"/>
</dbReference>
<evidence type="ECO:0000313" key="3">
    <source>
        <dbReference type="EMBL" id="WOX30932.1"/>
    </source>
</evidence>
<dbReference type="InterPro" id="IPR011856">
    <property type="entry name" value="tRNA_endonuc-like_dom_sf"/>
</dbReference>
<reference evidence="2" key="1">
    <citation type="submission" date="2019-10" db="EMBL/GenBank/DDBJ databases">
        <authorList>
            <person name="Paulsen S."/>
        </authorList>
    </citation>
    <scope>NUCLEOTIDE SEQUENCE</scope>
    <source>
        <strain evidence="2">LMG 19692</strain>
    </source>
</reference>
<evidence type="ECO:0000313" key="4">
    <source>
        <dbReference type="Proteomes" id="UP000646877"/>
    </source>
</evidence>
<keyword evidence="2" id="KW-0540">Nuclease</keyword>